<proteinExistence type="inferred from homology"/>
<evidence type="ECO:0000313" key="10">
    <source>
        <dbReference type="Proteomes" id="UP000623301"/>
    </source>
</evidence>
<accession>A0ABS0WQH0</accession>
<dbReference type="SMART" id="SM00812">
    <property type="entry name" value="Alpha_L_fucos"/>
    <property type="match status" value="1"/>
</dbReference>
<dbReference type="InterPro" id="IPR017853">
    <property type="entry name" value="GH"/>
</dbReference>
<dbReference type="Gene3D" id="3.20.20.80">
    <property type="entry name" value="Glycosidases"/>
    <property type="match status" value="1"/>
</dbReference>
<feature type="chain" id="PRO_5045401555" description="alpha-L-fucosidase" evidence="7">
    <location>
        <begin position="19"/>
        <end position="431"/>
    </location>
</feature>
<evidence type="ECO:0000256" key="7">
    <source>
        <dbReference type="SAM" id="SignalP"/>
    </source>
</evidence>
<dbReference type="PRINTS" id="PR00741">
    <property type="entry name" value="GLHYDRLASE29"/>
</dbReference>
<evidence type="ECO:0000256" key="1">
    <source>
        <dbReference type="ARBA" id="ARBA00004071"/>
    </source>
</evidence>
<dbReference type="Proteomes" id="UP000623301">
    <property type="component" value="Unassembled WGS sequence"/>
</dbReference>
<comment type="similarity">
    <text evidence="2">Belongs to the glycosyl hydrolase 29 family.</text>
</comment>
<dbReference type="PANTHER" id="PTHR10030">
    <property type="entry name" value="ALPHA-L-FUCOSIDASE"/>
    <property type="match status" value="1"/>
</dbReference>
<dbReference type="InterPro" id="IPR057739">
    <property type="entry name" value="Glyco_hydro_29_N"/>
</dbReference>
<feature type="signal peptide" evidence="7">
    <location>
        <begin position="1"/>
        <end position="18"/>
    </location>
</feature>
<feature type="domain" description="Glycoside hydrolase family 29 N-terminal" evidence="8">
    <location>
        <begin position="26"/>
        <end position="342"/>
    </location>
</feature>
<dbReference type="SUPFAM" id="SSF51445">
    <property type="entry name" value="(Trans)glycosidases"/>
    <property type="match status" value="1"/>
</dbReference>
<dbReference type="Gene3D" id="2.60.40.1180">
    <property type="entry name" value="Golgi alpha-mannosidase II"/>
    <property type="match status" value="1"/>
</dbReference>
<evidence type="ECO:0000259" key="8">
    <source>
        <dbReference type="Pfam" id="PF01120"/>
    </source>
</evidence>
<gene>
    <name evidence="9" type="ORF">JBL43_08235</name>
</gene>
<evidence type="ECO:0000256" key="6">
    <source>
        <dbReference type="ARBA" id="ARBA00023295"/>
    </source>
</evidence>
<dbReference type="InterPro" id="IPR000933">
    <property type="entry name" value="Glyco_hydro_29"/>
</dbReference>
<keyword evidence="6" id="KW-0326">Glycosidase</keyword>
<evidence type="ECO:0000313" key="9">
    <source>
        <dbReference type="EMBL" id="MBJ2174222.1"/>
    </source>
</evidence>
<evidence type="ECO:0000256" key="4">
    <source>
        <dbReference type="ARBA" id="ARBA00022729"/>
    </source>
</evidence>
<dbReference type="Pfam" id="PF01120">
    <property type="entry name" value="Alpha_L_fucos"/>
    <property type="match status" value="1"/>
</dbReference>
<dbReference type="PANTHER" id="PTHR10030:SF37">
    <property type="entry name" value="ALPHA-L-FUCOSIDASE-RELATED"/>
    <property type="match status" value="1"/>
</dbReference>
<reference evidence="9 10" key="1">
    <citation type="submission" date="2020-12" db="EMBL/GenBank/DDBJ databases">
        <title>Aureibaculum luteum sp. nov. and Aureibaculum flavum sp. nov., novel members of the family Flavobacteriaceae isolated from Antarctic intertidal sediments.</title>
        <authorList>
            <person name="He X."/>
            <person name="Zhang X."/>
        </authorList>
    </citation>
    <scope>NUCLEOTIDE SEQUENCE [LARGE SCALE GENOMIC DNA]</scope>
    <source>
        <strain evidence="9 10">A20</strain>
    </source>
</reference>
<keyword evidence="5" id="KW-0378">Hydrolase</keyword>
<comment type="function">
    <text evidence="1">Alpha-L-fucosidase is responsible for hydrolyzing the alpha-1,6-linked fucose joined to the reducing-end N-acetylglucosamine of the carbohydrate moieties of glycoproteins.</text>
</comment>
<comment type="caution">
    <text evidence="9">The sequence shown here is derived from an EMBL/GenBank/DDBJ whole genome shotgun (WGS) entry which is preliminary data.</text>
</comment>
<name>A0ABS0WQH0_9FLAO</name>
<dbReference type="EMBL" id="JAEHFJ010000003">
    <property type="protein sequence ID" value="MBJ2174222.1"/>
    <property type="molecule type" value="Genomic_DNA"/>
</dbReference>
<dbReference type="EC" id="3.2.1.51" evidence="3"/>
<dbReference type="RefSeq" id="WP_198840969.1">
    <property type="nucleotide sequence ID" value="NZ_JAEHFJ010000003.1"/>
</dbReference>
<organism evidence="9 10">
    <name type="scientific">Aureibaculum flavum</name>
    <dbReference type="NCBI Taxonomy" id="2795986"/>
    <lineage>
        <taxon>Bacteria</taxon>
        <taxon>Pseudomonadati</taxon>
        <taxon>Bacteroidota</taxon>
        <taxon>Flavobacteriia</taxon>
        <taxon>Flavobacteriales</taxon>
        <taxon>Flavobacteriaceae</taxon>
        <taxon>Aureibaculum</taxon>
    </lineage>
</organism>
<sequence length="431" mass="49740">MKQKFLTLFSLVVFTVSAQQYSYPMPEYVPTAGNLEARKEFQNMKFGMFIHWGVYSVLGDGEWVMHQQKIKLDTYKKLTKFFNPQDFNAKEWVQIAKSAGMKYITITSRHHDSFSMFDTKATDYDIIDATRFNRDPLKELAEECKKEGIKLNFYYSLLDWAREDYKLGKKGDAVNWDNYIKFMKTQLTELLTNYGEIGCIWFDGHWDRKQANWHYDEIYSLIHELSPNTLIANNHHIQPIPGEDIQTFERDLPGENKGGFSHGVQISQLPLESCATMAKSWGFNINDNKYKSTKQLINFLVNAAGKNGNLLLNVGPMPNGEIQPEFVKTLKEVGEWTSKYGESIYGTKGGVIKSQDWGTITKKDKTLYVHILNPSSEPYIFIPELNEKIRSATSFDGKTKIKFKQVKEGTFIYPQKNLNNSIDVIIKLIIK</sequence>
<keyword evidence="4 7" id="KW-0732">Signal</keyword>
<dbReference type="PIRSF" id="PIRSF001092">
    <property type="entry name" value="Alpha-L-fucosidase"/>
    <property type="match status" value="1"/>
</dbReference>
<evidence type="ECO:0000256" key="3">
    <source>
        <dbReference type="ARBA" id="ARBA00012662"/>
    </source>
</evidence>
<evidence type="ECO:0000256" key="2">
    <source>
        <dbReference type="ARBA" id="ARBA00007951"/>
    </source>
</evidence>
<dbReference type="InterPro" id="IPR013780">
    <property type="entry name" value="Glyco_hydro_b"/>
</dbReference>
<evidence type="ECO:0000256" key="5">
    <source>
        <dbReference type="ARBA" id="ARBA00022801"/>
    </source>
</evidence>
<keyword evidence="10" id="KW-1185">Reference proteome</keyword>
<dbReference type="InterPro" id="IPR016286">
    <property type="entry name" value="FUC_metazoa-typ"/>
</dbReference>
<protein>
    <recommendedName>
        <fullName evidence="3">alpha-L-fucosidase</fullName>
        <ecNumber evidence="3">3.2.1.51</ecNumber>
    </recommendedName>
</protein>